<protein>
    <submittedName>
        <fullName evidence="3">Protein required for assembly of ubiquinol cytochrome-c reductase complex</fullName>
    </submittedName>
</protein>
<dbReference type="EMBL" id="GL996527">
    <property type="protein sequence ID" value="EGV62756.1"/>
    <property type="molecule type" value="Genomic_DNA"/>
</dbReference>
<dbReference type="GO" id="GO:0005739">
    <property type="term" value="C:mitochondrion"/>
    <property type="evidence" value="ECO:0007669"/>
    <property type="project" value="TreeGrafter"/>
</dbReference>
<dbReference type="InterPro" id="IPR021150">
    <property type="entry name" value="Ubiq_cyt_c_chap"/>
</dbReference>
<dbReference type="Pfam" id="PF03981">
    <property type="entry name" value="Ubiq_cyt_C_chap"/>
    <property type="match status" value="1"/>
</dbReference>
<evidence type="ECO:0000313" key="3">
    <source>
        <dbReference type="EMBL" id="EGV62756.1"/>
    </source>
</evidence>
<reference evidence="3 4" key="1">
    <citation type="journal article" date="2011" name="Proc. Natl. Acad. Sci. U.S.A.">
        <title>Comparative genomics of xylose-fermenting fungi for enhanced biofuel production.</title>
        <authorList>
            <person name="Wohlbach D.J."/>
            <person name="Kuo A."/>
            <person name="Sato T.K."/>
            <person name="Potts K.M."/>
            <person name="Salamov A.A."/>
            <person name="LaButti K.M."/>
            <person name="Sun H."/>
            <person name="Clum A."/>
            <person name="Pangilinan J.L."/>
            <person name="Lindquist E.A."/>
            <person name="Lucas S."/>
            <person name="Lapidus A."/>
            <person name="Jin M."/>
            <person name="Gunawan C."/>
            <person name="Balan V."/>
            <person name="Dale B.E."/>
            <person name="Jeffries T.W."/>
            <person name="Zinkel R."/>
            <person name="Barry K.W."/>
            <person name="Grigoriev I.V."/>
            <person name="Gasch A.P."/>
        </authorList>
    </citation>
    <scope>NUCLEOTIDE SEQUENCE [LARGE SCALE GENOMIC DNA]</scope>
    <source>
        <strain evidence="4">ATCC 10573 / BCRC 21748 / CBS 615 / JCM 9827 / NBRC 10315 / NRRL Y-1498 / VKM Y-70</strain>
    </source>
</reference>
<accession>G3BAE4</accession>
<evidence type="ECO:0000259" key="2">
    <source>
        <dbReference type="Pfam" id="PF03981"/>
    </source>
</evidence>
<dbReference type="PANTHER" id="PTHR12184">
    <property type="entry name" value="UBIQUINOL-CYTOCHROME C REDUCTASE COMPLEX ASSEMBLY FACTOR 1 FAMILY MEMBER"/>
    <property type="match status" value="1"/>
</dbReference>
<name>G3BAE4_CANTC</name>
<proteinExistence type="inferred from homology"/>
<dbReference type="GO" id="GO:0034551">
    <property type="term" value="P:mitochondrial respiratory chain complex III assembly"/>
    <property type="evidence" value="ECO:0007669"/>
    <property type="project" value="TreeGrafter"/>
</dbReference>
<dbReference type="Proteomes" id="UP000000707">
    <property type="component" value="Unassembled WGS sequence"/>
</dbReference>
<dbReference type="STRING" id="590646.G3BAE4"/>
<evidence type="ECO:0000313" key="4">
    <source>
        <dbReference type="Proteomes" id="UP000000707"/>
    </source>
</evidence>
<dbReference type="eggNOG" id="KOG2873">
    <property type="taxonomic scope" value="Eukaryota"/>
</dbReference>
<dbReference type="InterPro" id="IPR007129">
    <property type="entry name" value="Ubiqinol_cyt_c_chaperone_CPB3"/>
</dbReference>
<organism evidence="4">
    <name type="scientific">Candida tenuis (strain ATCC 10573 / BCRC 21748 / CBS 615 / JCM 9827 / NBRC 10315 / NRRL Y-1498 / VKM Y-70)</name>
    <name type="common">Yeast</name>
    <name type="synonym">Yamadazyma tenuis</name>
    <dbReference type="NCBI Taxonomy" id="590646"/>
    <lineage>
        <taxon>Eukaryota</taxon>
        <taxon>Fungi</taxon>
        <taxon>Dikarya</taxon>
        <taxon>Ascomycota</taxon>
        <taxon>Saccharomycotina</taxon>
        <taxon>Pichiomycetes</taxon>
        <taxon>Debaryomycetaceae</taxon>
        <taxon>Yamadazyma</taxon>
    </lineage>
</organism>
<gene>
    <name evidence="3" type="ORF">CANTEDRAFT_115499</name>
</gene>
<comment type="similarity">
    <text evidence="1">Belongs to the CBP3 family.</text>
</comment>
<dbReference type="OrthoDB" id="10253878at2759"/>
<sequence>MMIRTRISVRPQVFGLRWLSNQSKVNFQTQSILQQFKDKEPEMDAPSKMASESTLPHIQQDLNIKPKQAKKKSAFLSDSKEEAEGFEMSSIKQSLGQMVIKLFKIDMDSARAGSVAGSKYFGDCKKQGMYYPNEPLSDTAKFYYETLQLPQSFSQWFQITTLHYWMLAVRMRAMPFKYGKNYQQKLVDRIFRDMELRLAEELGITSNRLIENYLKEYHTQMLGCVLSFDEGLMTDDTTLGAAIWRNVLNGNPNVDMRHVEALVSYVRGNLYVLNQITDREFGFGKFEFVPPHQVVKPLTAAQKEALKEMAKKEFANKNLPSQKTVLSLDE</sequence>
<feature type="domain" description="Ubiquinol-cytochrome c chaperone" evidence="2">
    <location>
        <begin position="145"/>
        <end position="288"/>
    </location>
</feature>
<keyword evidence="4" id="KW-1185">Reference proteome</keyword>
<evidence type="ECO:0000256" key="1">
    <source>
        <dbReference type="ARBA" id="ARBA00006407"/>
    </source>
</evidence>
<dbReference type="AlphaFoldDB" id="G3BAE4"/>
<dbReference type="PANTHER" id="PTHR12184:SF1">
    <property type="entry name" value="UBIQUINOL-CYTOCHROME-C REDUCTASE COMPLEX ASSEMBLY FACTOR 1"/>
    <property type="match status" value="1"/>
</dbReference>